<keyword evidence="2" id="KW-0496">Mitochondrion</keyword>
<keyword evidence="1" id="KW-0812">Transmembrane</keyword>
<dbReference type="EMBL" id="OL677994">
    <property type="protein sequence ID" value="UZZ43665.1"/>
    <property type="molecule type" value="Genomic_DNA"/>
</dbReference>
<reference evidence="2" key="1">
    <citation type="submission" date="2021-11" db="EMBL/GenBank/DDBJ databases">
        <authorList>
            <person name="Ge X.-Y."/>
            <person name="Peng L."/>
            <person name="Sun C.-H."/>
            <person name="Wang B.-X."/>
        </authorList>
    </citation>
    <scope>NUCLEOTIDE SEQUENCE</scope>
</reference>
<sequence>MPQMMPLNWIFFFFFFNFMYMLFMVIYFYNFIPLINIKTNNLNYDNKSILNFWPLY</sequence>
<keyword evidence="1" id="KW-0472">Membrane</keyword>
<keyword evidence="1" id="KW-1133">Transmembrane helix</keyword>
<geneLocation type="mitochondrion" evidence="2"/>
<evidence type="ECO:0000256" key="1">
    <source>
        <dbReference type="SAM" id="Phobius"/>
    </source>
</evidence>
<proteinExistence type="predicted"/>
<dbReference type="AlphaFoldDB" id="A0A9E8RUL5"/>
<accession>A0A9E8RUL5</accession>
<name>A0A9E8RUL5_9NEOP</name>
<reference evidence="2" key="2">
    <citation type="journal article" date="2022" name="Syst. Entomol.">
        <title>Massive gene rearrangements of mitochondrial genomes and implications for the phylogeny of Trichoptera (Insecta).</title>
        <authorList>
            <person name="Ge X."/>
            <person name="Peng L."/>
            <person name="Vogler A.P."/>
            <person name="Morse J.C."/>
            <person name="Yang L."/>
            <person name="Sun C."/>
            <person name="Wang B."/>
        </authorList>
    </citation>
    <scope>NUCLEOTIDE SEQUENCE</scope>
</reference>
<evidence type="ECO:0000313" key="2">
    <source>
        <dbReference type="EMBL" id="UZZ43665.1"/>
    </source>
</evidence>
<protein>
    <submittedName>
        <fullName evidence="2">ATP synthase F0 subunit 8</fullName>
    </submittedName>
</protein>
<organism evidence="2">
    <name type="scientific">Micrasema sp. XG-2021</name>
    <dbReference type="NCBI Taxonomy" id="2996737"/>
    <lineage>
        <taxon>Eukaryota</taxon>
        <taxon>Metazoa</taxon>
        <taxon>Ecdysozoa</taxon>
        <taxon>Arthropoda</taxon>
        <taxon>Hexapoda</taxon>
        <taxon>Insecta</taxon>
        <taxon>Pterygota</taxon>
        <taxon>Neoptera</taxon>
        <taxon>Endopterygota</taxon>
        <taxon>Trichoptera</taxon>
        <taxon>Integripalpia</taxon>
        <taxon>Plenitentoria</taxon>
        <taxon>Phryganeoidea</taxon>
        <taxon>Brachycentridae</taxon>
        <taxon>Micrasema</taxon>
    </lineage>
</organism>
<gene>
    <name evidence="2" type="primary">ATP8</name>
</gene>
<feature type="transmembrane region" description="Helical" evidence="1">
    <location>
        <begin position="6"/>
        <end position="29"/>
    </location>
</feature>